<protein>
    <recommendedName>
        <fullName evidence="3">Glycosyl transferase family 1 domain-containing protein</fullName>
    </recommendedName>
</protein>
<gene>
    <name evidence="1" type="ORF">GAYE_SCF04G2419</name>
</gene>
<dbReference type="SUPFAM" id="SSF53756">
    <property type="entry name" value="UDP-Glycosyltransferase/glycogen phosphorylase"/>
    <property type="match status" value="1"/>
</dbReference>
<reference evidence="1 2" key="1">
    <citation type="submission" date="2022-07" db="EMBL/GenBank/DDBJ databases">
        <title>Genome-wide signatures of adaptation to extreme environments.</title>
        <authorList>
            <person name="Cho C.H."/>
            <person name="Yoon H.S."/>
        </authorList>
    </citation>
    <scope>NUCLEOTIDE SEQUENCE [LARGE SCALE GENOMIC DNA]</scope>
    <source>
        <strain evidence="1 2">108.79 E11</strain>
    </source>
</reference>
<dbReference type="Pfam" id="PF13692">
    <property type="entry name" value="Glyco_trans_1_4"/>
    <property type="match status" value="1"/>
</dbReference>
<dbReference type="PANTHER" id="PTHR46656">
    <property type="entry name" value="PUTATIVE-RELATED"/>
    <property type="match status" value="1"/>
</dbReference>
<evidence type="ECO:0000313" key="2">
    <source>
        <dbReference type="Proteomes" id="UP001300502"/>
    </source>
</evidence>
<evidence type="ECO:0008006" key="3">
    <source>
        <dbReference type="Google" id="ProtNLM"/>
    </source>
</evidence>
<accession>A0AAV9IB11</accession>
<dbReference type="Proteomes" id="UP001300502">
    <property type="component" value="Unassembled WGS sequence"/>
</dbReference>
<dbReference type="AlphaFoldDB" id="A0AAV9IB11"/>
<keyword evidence="2" id="KW-1185">Reference proteome</keyword>
<dbReference type="EMBL" id="JANCYU010000024">
    <property type="protein sequence ID" value="KAK4524518.1"/>
    <property type="molecule type" value="Genomic_DNA"/>
</dbReference>
<evidence type="ECO:0000313" key="1">
    <source>
        <dbReference type="EMBL" id="KAK4524518.1"/>
    </source>
</evidence>
<organism evidence="1 2">
    <name type="scientific">Galdieria yellowstonensis</name>
    <dbReference type="NCBI Taxonomy" id="3028027"/>
    <lineage>
        <taxon>Eukaryota</taxon>
        <taxon>Rhodophyta</taxon>
        <taxon>Bangiophyceae</taxon>
        <taxon>Galdieriales</taxon>
        <taxon>Galdieriaceae</taxon>
        <taxon>Galdieria</taxon>
    </lineage>
</organism>
<sequence length="463" mass="52917">MRHFWSFKRNGKTLVRLTFCFLTILYLILAFQNSNHYSKNYVRRSEAEPHLSLIWASEFKSQTGFGSEAWSFVQGLLLHPVKLLLWHIGAEPWDKKAKVLSDERQNLLESLWCGKSCSSKKISSEEKVDLLVLHSVPTDWTVPLSDCGLCRNARFKVGRAMFETAGVPEKWVQLLNNSVDEVWVPSNFHRNTFSNSGITKEKIRVIPQPIDQENFQSLPLPQRSSLLGDCANSFVFLAVFKWEVRKGVDILLKSYMQEFTDKDNVCLLLVTRGENISPDEVKRRVTRFLEKTKINTSSIPRYEVFEPNKKDLVNLAALYVSVDAFVLPTRGEGWGRPIMEAMACAIPVIATNWSGQTEYLNENTGFPIPIENVVTYSEGPGFAELYRHELVISGASFRNQLWAKPSEEHFRNLMRWVFKNPAAAKKVALRGRKEILTKFSPQRVASLVVRRLLELKDASVEAS</sequence>
<name>A0AAV9IB11_9RHOD</name>
<proteinExistence type="predicted"/>
<dbReference type="PANTHER" id="PTHR46656:SF3">
    <property type="entry name" value="PUTATIVE-RELATED"/>
    <property type="match status" value="1"/>
</dbReference>
<comment type="caution">
    <text evidence="1">The sequence shown here is derived from an EMBL/GenBank/DDBJ whole genome shotgun (WGS) entry which is preliminary data.</text>
</comment>
<dbReference type="Gene3D" id="3.40.50.2000">
    <property type="entry name" value="Glycogen Phosphorylase B"/>
    <property type="match status" value="1"/>
</dbReference>